<evidence type="ECO:0000256" key="1">
    <source>
        <dbReference type="SAM" id="Coils"/>
    </source>
</evidence>
<comment type="caution">
    <text evidence="2">The sequence shown here is derived from an EMBL/GenBank/DDBJ whole genome shotgun (WGS) entry which is preliminary data.</text>
</comment>
<proteinExistence type="predicted"/>
<dbReference type="EMBL" id="PXZH01000006">
    <property type="protein sequence ID" value="RST88736.1"/>
    <property type="molecule type" value="Genomic_DNA"/>
</dbReference>
<dbReference type="Proteomes" id="UP000277864">
    <property type="component" value="Unassembled WGS sequence"/>
</dbReference>
<accession>A0A3S0A4J1</accession>
<evidence type="ECO:0000313" key="2">
    <source>
        <dbReference type="EMBL" id="RST88736.1"/>
    </source>
</evidence>
<organism evidence="2 3">
    <name type="scientific">Vagococcus humatus</name>
    <dbReference type="NCBI Taxonomy" id="1889241"/>
    <lineage>
        <taxon>Bacteria</taxon>
        <taxon>Bacillati</taxon>
        <taxon>Bacillota</taxon>
        <taxon>Bacilli</taxon>
        <taxon>Lactobacillales</taxon>
        <taxon>Enterococcaceae</taxon>
        <taxon>Vagococcus</taxon>
    </lineage>
</organism>
<feature type="coiled-coil region" evidence="1">
    <location>
        <begin position="33"/>
        <end position="67"/>
    </location>
</feature>
<keyword evidence="1" id="KW-0175">Coiled coil</keyword>
<keyword evidence="3" id="KW-1185">Reference proteome</keyword>
<reference evidence="2 3" key="1">
    <citation type="submission" date="2018-03" db="EMBL/GenBank/DDBJ databases">
        <authorList>
            <person name="Gulvik C.A."/>
        </authorList>
    </citation>
    <scope>NUCLEOTIDE SEQUENCE [LARGE SCALE GENOMIC DNA]</scope>
    <source>
        <strain evidence="2 3">JCM 31581</strain>
    </source>
</reference>
<name>A0A3S0A4J1_9ENTE</name>
<protein>
    <recommendedName>
        <fullName evidence="4">DUF536 domain-containing protein</fullName>
    </recommendedName>
</protein>
<evidence type="ECO:0008006" key="4">
    <source>
        <dbReference type="Google" id="ProtNLM"/>
    </source>
</evidence>
<dbReference type="AlphaFoldDB" id="A0A3S0A4J1"/>
<evidence type="ECO:0000313" key="3">
    <source>
        <dbReference type="Proteomes" id="UP000277864"/>
    </source>
</evidence>
<sequence length="85" mass="10032">MIDKDSDKKVDSKALSYDNRDNGELLQMKNDMIKLLEQQLSSQEDIITEQAKQIDKLTQLLDQEQQLNLKKTHLLLESQTKKSWW</sequence>
<gene>
    <name evidence="2" type="ORF">C7P63_09045</name>
</gene>